<dbReference type="InterPro" id="IPR036533">
    <property type="entry name" value="BAG_dom_sf"/>
</dbReference>
<feature type="region of interest" description="Disordered" evidence="1">
    <location>
        <begin position="122"/>
        <end position="166"/>
    </location>
</feature>
<dbReference type="EMBL" id="AZST01000357">
    <property type="protein sequence ID" value="KEP49495.1"/>
    <property type="molecule type" value="Genomic_DNA"/>
</dbReference>
<evidence type="ECO:0000313" key="4">
    <source>
        <dbReference type="Proteomes" id="UP000027456"/>
    </source>
</evidence>
<dbReference type="SUPFAM" id="SSF63491">
    <property type="entry name" value="BAG domain"/>
    <property type="match status" value="1"/>
</dbReference>
<gene>
    <name evidence="3" type="ORF">V565_099370</name>
</gene>
<feature type="region of interest" description="Disordered" evidence="1">
    <location>
        <begin position="381"/>
        <end position="412"/>
    </location>
</feature>
<sequence length="449" mass="49914">MFTLAQPAYHLYNPYEELAVQQELQRRRQIEAYFRRQREAEEMERRRRDYEAAVRAEYEQRRQAELERRRQAELQRRRQAQQAHGRHSMYDGGLESLFEALYGGQGRPWEDRQTNTPLNATYATAHDSSPAPAPVSTPAPESTQVEPKPTPEPKVEVEEPQVDTAPSHSAVQSILFSFASLQSEFTFPTRLDFVSGSSKLAYTPNNAPLHGYEHALTGLLTQLDAVESYGDDGVRRARKEAVKAIEKELGRLDGMKAEVWRRINEPEPEVSESVVPGTETEVDPASVPLPDEEDEDMDDTLGTAVSETSESFAANQSPVLEEPLAPADSKQSEPTTLTGNEGSTSLEQSTFTDSTPVSTPPILDTGLTVYDDAALVTPLPCTPTVETPVRSPASSSPSAVSDSDSNSDLELEEYVDVETMSTYDHKDTSLGEVENNGDLELMRDWDLDF</sequence>
<evidence type="ECO:0000256" key="1">
    <source>
        <dbReference type="SAM" id="MobiDB-lite"/>
    </source>
</evidence>
<name>A0A074RVZ0_9AGAM</name>
<evidence type="ECO:0000313" key="3">
    <source>
        <dbReference type="EMBL" id="KEP49495.1"/>
    </source>
</evidence>
<comment type="caution">
    <text evidence="3">The sequence shown here is derived from an EMBL/GenBank/DDBJ whole genome shotgun (WGS) entry which is preliminary data.</text>
</comment>
<dbReference type="AlphaFoldDB" id="A0A074RVZ0"/>
<feature type="compositionally biased region" description="Polar residues" evidence="1">
    <location>
        <begin position="332"/>
        <end position="357"/>
    </location>
</feature>
<reference evidence="3 4" key="1">
    <citation type="submission" date="2013-12" db="EMBL/GenBank/DDBJ databases">
        <authorList>
            <person name="Cubeta M."/>
            <person name="Pakala S."/>
            <person name="Fedorova N."/>
            <person name="Thomas E."/>
            <person name="Dean R."/>
            <person name="Jabaji S."/>
            <person name="Neate S."/>
            <person name="Toda T."/>
            <person name="Tavantzis S."/>
            <person name="Vilgalys R."/>
            <person name="Bharathan N."/>
            <person name="Pakala S."/>
            <person name="Losada L.S."/>
            <person name="Zafar N."/>
            <person name="Nierman W."/>
        </authorList>
    </citation>
    <scope>NUCLEOTIDE SEQUENCE [LARGE SCALE GENOMIC DNA]</scope>
    <source>
        <strain evidence="3 4">123E</strain>
    </source>
</reference>
<feature type="region of interest" description="Disordered" evidence="1">
    <location>
        <begin position="419"/>
        <end position="438"/>
    </location>
</feature>
<feature type="region of interest" description="Disordered" evidence="1">
    <location>
        <begin position="58"/>
        <end position="90"/>
    </location>
</feature>
<dbReference type="PROSITE" id="PS51035">
    <property type="entry name" value="BAG"/>
    <property type="match status" value="1"/>
</dbReference>
<feature type="compositionally biased region" description="Low complexity" evidence="1">
    <location>
        <begin position="138"/>
        <end position="147"/>
    </location>
</feature>
<organism evidence="3 4">
    <name type="scientific">Rhizoctonia solani 123E</name>
    <dbReference type="NCBI Taxonomy" id="1423351"/>
    <lineage>
        <taxon>Eukaryota</taxon>
        <taxon>Fungi</taxon>
        <taxon>Dikarya</taxon>
        <taxon>Basidiomycota</taxon>
        <taxon>Agaricomycotina</taxon>
        <taxon>Agaricomycetes</taxon>
        <taxon>Cantharellales</taxon>
        <taxon>Ceratobasidiaceae</taxon>
        <taxon>Rhizoctonia</taxon>
    </lineage>
</organism>
<feature type="compositionally biased region" description="Basic and acidic residues" evidence="1">
    <location>
        <begin position="58"/>
        <end position="76"/>
    </location>
</feature>
<dbReference type="HOGENOM" id="CLU_664205_0_0_1"/>
<feature type="compositionally biased region" description="Acidic residues" evidence="1">
    <location>
        <begin position="290"/>
        <end position="299"/>
    </location>
</feature>
<accession>A0A074RVZ0</accession>
<dbReference type="InterPro" id="IPR003103">
    <property type="entry name" value="BAG_domain"/>
</dbReference>
<protein>
    <submittedName>
        <fullName evidence="3">BAG domain protein</fullName>
    </submittedName>
</protein>
<feature type="region of interest" description="Disordered" evidence="1">
    <location>
        <begin position="267"/>
        <end position="300"/>
    </location>
</feature>
<feature type="domain" description="BAG" evidence="2">
    <location>
        <begin position="216"/>
        <end position="256"/>
    </location>
</feature>
<feature type="region of interest" description="Disordered" evidence="1">
    <location>
        <begin position="323"/>
        <end position="363"/>
    </location>
</feature>
<proteinExistence type="predicted"/>
<dbReference type="GO" id="GO:0051087">
    <property type="term" value="F:protein-folding chaperone binding"/>
    <property type="evidence" value="ECO:0007669"/>
    <property type="project" value="InterPro"/>
</dbReference>
<dbReference type="Proteomes" id="UP000027456">
    <property type="component" value="Unassembled WGS sequence"/>
</dbReference>
<dbReference type="STRING" id="1423351.A0A074RVZ0"/>
<feature type="compositionally biased region" description="Low complexity" evidence="1">
    <location>
        <begin position="391"/>
        <end position="404"/>
    </location>
</feature>
<dbReference type="Pfam" id="PF02179">
    <property type="entry name" value="BAG"/>
    <property type="match status" value="1"/>
</dbReference>
<evidence type="ECO:0000259" key="2">
    <source>
        <dbReference type="PROSITE" id="PS51035"/>
    </source>
</evidence>
<dbReference type="OrthoDB" id="333905at2759"/>
<dbReference type="Gene3D" id="1.20.58.120">
    <property type="entry name" value="BAG domain"/>
    <property type="match status" value="1"/>
</dbReference>
<keyword evidence="4" id="KW-1185">Reference proteome</keyword>